<feature type="domain" description="Transposase IS116/IS110/IS902 C-terminal" evidence="2">
    <location>
        <begin position="254"/>
        <end position="339"/>
    </location>
</feature>
<protein>
    <submittedName>
        <fullName evidence="3">IS110 family transposase</fullName>
    </submittedName>
</protein>
<dbReference type="RefSeq" id="WP_161450243.1">
    <property type="nucleotide sequence ID" value="NZ_WYDN01000042.1"/>
</dbReference>
<proteinExistence type="predicted"/>
<organism evidence="3 4">
    <name type="scientific">Glutamicibacter soli</name>
    <dbReference type="NCBI Taxonomy" id="453836"/>
    <lineage>
        <taxon>Bacteria</taxon>
        <taxon>Bacillati</taxon>
        <taxon>Actinomycetota</taxon>
        <taxon>Actinomycetes</taxon>
        <taxon>Micrococcales</taxon>
        <taxon>Micrococcaceae</taxon>
        <taxon>Glutamicibacter</taxon>
    </lineage>
</organism>
<dbReference type="EMBL" id="WYDN01000042">
    <property type="protein sequence ID" value="NAZ17941.1"/>
    <property type="molecule type" value="Genomic_DNA"/>
</dbReference>
<comment type="caution">
    <text evidence="3">The sequence shown here is derived from an EMBL/GenBank/DDBJ whole genome shotgun (WGS) entry which is preliminary data.</text>
</comment>
<dbReference type="GO" id="GO:0003677">
    <property type="term" value="F:DNA binding"/>
    <property type="evidence" value="ECO:0007669"/>
    <property type="project" value="InterPro"/>
</dbReference>
<gene>
    <name evidence="3" type="ORF">GT020_18070</name>
</gene>
<evidence type="ECO:0000259" key="2">
    <source>
        <dbReference type="Pfam" id="PF02371"/>
    </source>
</evidence>
<dbReference type="GO" id="GO:0004803">
    <property type="term" value="F:transposase activity"/>
    <property type="evidence" value="ECO:0007669"/>
    <property type="project" value="InterPro"/>
</dbReference>
<dbReference type="InterPro" id="IPR003346">
    <property type="entry name" value="Transposase_20"/>
</dbReference>
<dbReference type="InterPro" id="IPR047650">
    <property type="entry name" value="Transpos_IS110"/>
</dbReference>
<dbReference type="GO" id="GO:0006313">
    <property type="term" value="P:DNA transposition"/>
    <property type="evidence" value="ECO:0007669"/>
    <property type="project" value="InterPro"/>
</dbReference>
<sequence>MDIVHERAAGMDISKRDVKVAVRKPGKRKGSYVTEVRTFGATTNQVLALIEYLQSEQVTTVVMEATSDYWKPFYYLMEDQLPVRLVNAKQARNIPGRKTDVNDATWLAQLAAHDLLPGSFIPPEPIRQLRDLTRSRSALVHDRGKVYQRMEKFLESSGIKLSAVASTLTGVSARNMLDALIAGERDPKVLANMAQRRMRSKIPELIDAMEGRFTDHHAFMMKLFLQQADGLTEMIDALEVQIGEAMIPFQEAASAIATIPGLSDTAAQVIVAEIGVDMSVFPDAAHLASWAGVCPGQNESAGRSRSSHTRGGDSYLKAVLGTAALNATQQKDSFLAARYRRLYPRRGGSRALVAIEHTILTAIWHMLANGEVFQDLGGDYYRQRNQTRAKIRAVKELERLGYDVHLEPAA</sequence>
<dbReference type="InterPro" id="IPR002525">
    <property type="entry name" value="Transp_IS110-like_N"/>
</dbReference>
<dbReference type="NCBIfam" id="NF033542">
    <property type="entry name" value="transpos_IS110"/>
    <property type="match status" value="1"/>
</dbReference>
<name>A0A6L9G821_9MICC</name>
<evidence type="ECO:0000259" key="1">
    <source>
        <dbReference type="Pfam" id="PF01548"/>
    </source>
</evidence>
<dbReference type="Proteomes" id="UP000477543">
    <property type="component" value="Unassembled WGS sequence"/>
</dbReference>
<dbReference type="Pfam" id="PF02371">
    <property type="entry name" value="Transposase_20"/>
    <property type="match status" value="1"/>
</dbReference>
<evidence type="ECO:0000313" key="4">
    <source>
        <dbReference type="Proteomes" id="UP000477543"/>
    </source>
</evidence>
<dbReference type="PANTHER" id="PTHR33055">
    <property type="entry name" value="TRANSPOSASE FOR INSERTION SEQUENCE ELEMENT IS1111A"/>
    <property type="match status" value="1"/>
</dbReference>
<dbReference type="Pfam" id="PF01548">
    <property type="entry name" value="DEDD_Tnp_IS110"/>
    <property type="match status" value="1"/>
</dbReference>
<accession>A0A6L9G821</accession>
<evidence type="ECO:0000313" key="3">
    <source>
        <dbReference type="EMBL" id="NAZ17941.1"/>
    </source>
</evidence>
<reference evidence="3 4" key="1">
    <citation type="submission" date="2020-01" db="EMBL/GenBank/DDBJ databases">
        <title>Glutamicibacter soli M275.</title>
        <authorList>
            <person name="Meng X."/>
        </authorList>
    </citation>
    <scope>NUCLEOTIDE SEQUENCE [LARGE SCALE GENOMIC DNA]</scope>
    <source>
        <strain evidence="3 4">M275</strain>
    </source>
</reference>
<dbReference type="PANTHER" id="PTHR33055:SF15">
    <property type="entry name" value="TRANSPOSASE-RELATED"/>
    <property type="match status" value="1"/>
</dbReference>
<feature type="domain" description="Transposase IS110-like N-terminal" evidence="1">
    <location>
        <begin position="9"/>
        <end position="156"/>
    </location>
</feature>
<dbReference type="AlphaFoldDB" id="A0A6L9G821"/>